<comment type="catalytic activity">
    <reaction evidence="5">
        <text>uridine + phosphate = alpha-D-ribose 1-phosphate + uracil</text>
        <dbReference type="Rhea" id="RHEA:24388"/>
        <dbReference type="ChEBI" id="CHEBI:16704"/>
        <dbReference type="ChEBI" id="CHEBI:17568"/>
        <dbReference type="ChEBI" id="CHEBI:43474"/>
        <dbReference type="ChEBI" id="CHEBI:57720"/>
        <dbReference type="EC" id="2.4.2.3"/>
    </reaction>
</comment>
<organism evidence="7 8">
    <name type="scientific">Pseudolysinimonas yzui</name>
    <dbReference type="NCBI Taxonomy" id="2708254"/>
    <lineage>
        <taxon>Bacteria</taxon>
        <taxon>Bacillati</taxon>
        <taxon>Actinomycetota</taxon>
        <taxon>Actinomycetes</taxon>
        <taxon>Micrococcales</taxon>
        <taxon>Microbacteriaceae</taxon>
        <taxon>Pseudolysinimonas</taxon>
    </lineage>
</organism>
<dbReference type="GO" id="GO:0004850">
    <property type="term" value="F:uridine phosphorylase activity"/>
    <property type="evidence" value="ECO:0007669"/>
    <property type="project" value="UniProtKB-EC"/>
</dbReference>
<evidence type="ECO:0000256" key="1">
    <source>
        <dbReference type="ARBA" id="ARBA00011888"/>
    </source>
</evidence>
<keyword evidence="8" id="KW-1185">Reference proteome</keyword>
<name>A0A8J3GND5_9MICO</name>
<dbReference type="EMBL" id="BNAI01000001">
    <property type="protein sequence ID" value="GHF06719.1"/>
    <property type="molecule type" value="Genomic_DNA"/>
</dbReference>
<dbReference type="InterPro" id="IPR000845">
    <property type="entry name" value="Nucleoside_phosphorylase_d"/>
</dbReference>
<dbReference type="Proteomes" id="UP000617531">
    <property type="component" value="Unassembled WGS sequence"/>
</dbReference>
<dbReference type="Pfam" id="PF01048">
    <property type="entry name" value="PNP_UDP_1"/>
    <property type="match status" value="1"/>
</dbReference>
<sequence>MATPHISAEPGDIAPVVLMPGDPRRAQRIADELFDDARLVTEVRGILGFTGTFQGTPVSVLASGMGGPSIAIYATELARFYGVTRIVRVGTAGGLQPAMPLGTVVAASVAHTDSAMTAGWVPGVALSAAPAFSLLRAAVEAAERDAVALRVGAVFSSDTFYADDPTVTGKLAVLGTLAVEMEAATLYAVGAKEGIETLALVTVTDDLTTGEHLPALDRETGFGTAAQLALAASMPPPVS</sequence>
<proteinExistence type="predicted"/>
<keyword evidence="3" id="KW-0328">Glycosyltransferase</keyword>
<evidence type="ECO:0000313" key="7">
    <source>
        <dbReference type="EMBL" id="GHF06719.1"/>
    </source>
</evidence>
<dbReference type="Gene3D" id="3.40.50.1580">
    <property type="entry name" value="Nucleoside phosphorylase domain"/>
    <property type="match status" value="1"/>
</dbReference>
<keyword evidence="4" id="KW-0808">Transferase</keyword>
<dbReference type="CDD" id="cd09006">
    <property type="entry name" value="PNP_EcPNPI-like"/>
    <property type="match status" value="1"/>
</dbReference>
<dbReference type="GO" id="GO:0004731">
    <property type="term" value="F:purine-nucleoside phosphorylase activity"/>
    <property type="evidence" value="ECO:0007669"/>
    <property type="project" value="InterPro"/>
</dbReference>
<dbReference type="SUPFAM" id="SSF53167">
    <property type="entry name" value="Purine and uridine phosphorylases"/>
    <property type="match status" value="1"/>
</dbReference>
<reference evidence="7" key="2">
    <citation type="submission" date="2020-09" db="EMBL/GenBank/DDBJ databases">
        <authorList>
            <person name="Sun Q."/>
            <person name="Zhou Y."/>
        </authorList>
    </citation>
    <scope>NUCLEOTIDE SEQUENCE</scope>
    <source>
        <strain evidence="7">CGMCC 1.16548</strain>
    </source>
</reference>
<evidence type="ECO:0000313" key="8">
    <source>
        <dbReference type="Proteomes" id="UP000617531"/>
    </source>
</evidence>
<gene>
    <name evidence="7" type="primary">deoD</name>
    <name evidence="7" type="ORF">GCM10011600_04170</name>
</gene>
<evidence type="ECO:0000256" key="3">
    <source>
        <dbReference type="ARBA" id="ARBA00022676"/>
    </source>
</evidence>
<dbReference type="GO" id="GO:0005829">
    <property type="term" value="C:cytosol"/>
    <property type="evidence" value="ECO:0007669"/>
    <property type="project" value="TreeGrafter"/>
</dbReference>
<dbReference type="InterPro" id="IPR035994">
    <property type="entry name" value="Nucleoside_phosphorylase_sf"/>
</dbReference>
<dbReference type="RefSeq" id="WP_191281712.1">
    <property type="nucleotide sequence ID" value="NZ_BNAI01000001.1"/>
</dbReference>
<protein>
    <recommendedName>
        <fullName evidence="2">Uridine phosphorylase</fullName>
        <ecNumber evidence="1">2.4.2.3</ecNumber>
    </recommendedName>
</protein>
<reference evidence="7" key="1">
    <citation type="journal article" date="2014" name="Int. J. Syst. Evol. Microbiol.">
        <title>Complete genome sequence of Corynebacterium casei LMG S-19264T (=DSM 44701T), isolated from a smear-ripened cheese.</title>
        <authorList>
            <consortium name="US DOE Joint Genome Institute (JGI-PGF)"/>
            <person name="Walter F."/>
            <person name="Albersmeier A."/>
            <person name="Kalinowski J."/>
            <person name="Ruckert C."/>
        </authorList>
    </citation>
    <scope>NUCLEOTIDE SEQUENCE</scope>
    <source>
        <strain evidence="7">CGMCC 1.16548</strain>
    </source>
</reference>
<evidence type="ECO:0000256" key="2">
    <source>
        <dbReference type="ARBA" id="ARBA00021980"/>
    </source>
</evidence>
<dbReference type="AlphaFoldDB" id="A0A8J3GND5"/>
<comment type="caution">
    <text evidence="7">The sequence shown here is derived from an EMBL/GenBank/DDBJ whole genome shotgun (WGS) entry which is preliminary data.</text>
</comment>
<dbReference type="PANTHER" id="PTHR43691">
    <property type="entry name" value="URIDINE PHOSPHORYLASE"/>
    <property type="match status" value="1"/>
</dbReference>
<dbReference type="EC" id="2.4.2.3" evidence="1"/>
<dbReference type="NCBIfam" id="NF004489">
    <property type="entry name" value="PRK05819.1"/>
    <property type="match status" value="1"/>
</dbReference>
<evidence type="ECO:0000256" key="4">
    <source>
        <dbReference type="ARBA" id="ARBA00022679"/>
    </source>
</evidence>
<dbReference type="InterPro" id="IPR004402">
    <property type="entry name" value="DeoD-type"/>
</dbReference>
<dbReference type="PANTHER" id="PTHR43691:SF11">
    <property type="entry name" value="FI09636P-RELATED"/>
    <property type="match status" value="1"/>
</dbReference>
<accession>A0A8J3GND5</accession>
<dbReference type="GO" id="GO:0006152">
    <property type="term" value="P:purine nucleoside catabolic process"/>
    <property type="evidence" value="ECO:0007669"/>
    <property type="project" value="TreeGrafter"/>
</dbReference>
<evidence type="ECO:0000256" key="5">
    <source>
        <dbReference type="ARBA" id="ARBA00048447"/>
    </source>
</evidence>
<feature type="domain" description="Nucleoside phosphorylase" evidence="6">
    <location>
        <begin position="16"/>
        <end position="212"/>
    </location>
</feature>
<evidence type="ECO:0000259" key="6">
    <source>
        <dbReference type="Pfam" id="PF01048"/>
    </source>
</evidence>